<gene>
    <name evidence="2" type="ORF">TRAPUB_8521</name>
</gene>
<evidence type="ECO:0000313" key="3">
    <source>
        <dbReference type="Proteomes" id="UP000184267"/>
    </source>
</evidence>
<reference evidence="2 3" key="1">
    <citation type="submission" date="2016-10" db="EMBL/GenBank/DDBJ databases">
        <title>Genome sequence of the basidiomycete white-rot fungus Trametes pubescens.</title>
        <authorList>
            <person name="Makela M.R."/>
            <person name="Granchi Z."/>
            <person name="Peng M."/>
            <person name="De Vries R.P."/>
            <person name="Grigoriev I."/>
            <person name="Riley R."/>
            <person name="Hilden K."/>
        </authorList>
    </citation>
    <scope>NUCLEOTIDE SEQUENCE [LARGE SCALE GENOMIC DNA]</scope>
    <source>
        <strain evidence="2 3">FBCC735</strain>
    </source>
</reference>
<comment type="caution">
    <text evidence="2">The sequence shown here is derived from an EMBL/GenBank/DDBJ whole genome shotgun (WGS) entry which is preliminary data.</text>
</comment>
<organism evidence="2 3">
    <name type="scientific">Trametes pubescens</name>
    <name type="common">White-rot fungus</name>
    <dbReference type="NCBI Taxonomy" id="154538"/>
    <lineage>
        <taxon>Eukaryota</taxon>
        <taxon>Fungi</taxon>
        <taxon>Dikarya</taxon>
        <taxon>Basidiomycota</taxon>
        <taxon>Agaricomycotina</taxon>
        <taxon>Agaricomycetes</taxon>
        <taxon>Polyporales</taxon>
        <taxon>Polyporaceae</taxon>
        <taxon>Trametes</taxon>
    </lineage>
</organism>
<dbReference type="EMBL" id="MNAD01000217">
    <property type="protein sequence ID" value="OJT14951.1"/>
    <property type="molecule type" value="Genomic_DNA"/>
</dbReference>
<evidence type="ECO:0000313" key="2">
    <source>
        <dbReference type="EMBL" id="OJT14951.1"/>
    </source>
</evidence>
<protein>
    <submittedName>
        <fullName evidence="2">Uncharacterized protein</fullName>
    </submittedName>
</protein>
<dbReference type="Proteomes" id="UP000184267">
    <property type="component" value="Unassembled WGS sequence"/>
</dbReference>
<name>A0A1M2W522_TRAPU</name>
<proteinExistence type="predicted"/>
<keyword evidence="3" id="KW-1185">Reference proteome</keyword>
<accession>A0A1M2W522</accession>
<sequence>MSESGPMAGGGCVAIGSSASTVLPRTPAPGKSVSRCSARLSRPLDPVERPS</sequence>
<dbReference type="AlphaFoldDB" id="A0A1M2W522"/>
<evidence type="ECO:0000256" key="1">
    <source>
        <dbReference type="SAM" id="MobiDB-lite"/>
    </source>
</evidence>
<feature type="region of interest" description="Disordered" evidence="1">
    <location>
        <begin position="1"/>
        <end position="51"/>
    </location>
</feature>